<dbReference type="SUPFAM" id="SSF52833">
    <property type="entry name" value="Thioredoxin-like"/>
    <property type="match status" value="1"/>
</dbReference>
<dbReference type="RefSeq" id="WP_220104824.1">
    <property type="nucleotide sequence ID" value="NZ_JAHZSS010000019.1"/>
</dbReference>
<gene>
    <name evidence="5" type="primary">arsC</name>
    <name evidence="5" type="ORF">K0504_14280</name>
</gene>
<evidence type="ECO:0000313" key="6">
    <source>
        <dbReference type="Proteomes" id="UP001166251"/>
    </source>
</evidence>
<evidence type="ECO:0000256" key="2">
    <source>
        <dbReference type="ARBA" id="ARBA00023002"/>
    </source>
</evidence>
<dbReference type="InterPro" id="IPR006660">
    <property type="entry name" value="Arsenate_reductase-like"/>
</dbReference>
<dbReference type="Proteomes" id="UP001166251">
    <property type="component" value="Unassembled WGS sequence"/>
</dbReference>
<dbReference type="Gene3D" id="3.40.30.10">
    <property type="entry name" value="Glutaredoxin"/>
    <property type="match status" value="1"/>
</dbReference>
<dbReference type="InterPro" id="IPR006659">
    <property type="entry name" value="Arsenate_reductase"/>
</dbReference>
<dbReference type="InterPro" id="IPR036249">
    <property type="entry name" value="Thioredoxin-like_sf"/>
</dbReference>
<dbReference type="PANTHER" id="PTHR30041">
    <property type="entry name" value="ARSENATE REDUCTASE"/>
    <property type="match status" value="1"/>
</dbReference>
<dbReference type="NCBIfam" id="TIGR00014">
    <property type="entry name" value="arsC"/>
    <property type="match status" value="1"/>
</dbReference>
<dbReference type="EMBL" id="JAHZSS010000019">
    <property type="protein sequence ID" value="MBW8192200.1"/>
    <property type="molecule type" value="Genomic_DNA"/>
</dbReference>
<comment type="catalytic activity">
    <reaction evidence="4">
        <text>[glutaredoxin]-dithiol + arsenate + glutathione + H(+) = glutathionyl-S-S-[glutaredoxin] + arsenite + H2O</text>
        <dbReference type="Rhea" id="RHEA:22016"/>
        <dbReference type="Rhea" id="RHEA-COMP:10729"/>
        <dbReference type="Rhea" id="RHEA-COMP:17668"/>
        <dbReference type="ChEBI" id="CHEBI:15377"/>
        <dbReference type="ChEBI" id="CHEBI:15378"/>
        <dbReference type="ChEBI" id="CHEBI:29242"/>
        <dbReference type="ChEBI" id="CHEBI:29950"/>
        <dbReference type="ChEBI" id="CHEBI:48597"/>
        <dbReference type="ChEBI" id="CHEBI:57925"/>
        <dbReference type="ChEBI" id="CHEBI:146199"/>
        <dbReference type="EC" id="1.20.4.1"/>
    </reaction>
</comment>
<evidence type="ECO:0000313" key="5">
    <source>
        <dbReference type="EMBL" id="MBW8192200.1"/>
    </source>
</evidence>
<comment type="similarity">
    <text evidence="1 3 4">Belongs to the ArsC family.</text>
</comment>
<comment type="caution">
    <text evidence="5">The sequence shown here is derived from an EMBL/GenBank/DDBJ whole genome shotgun (WGS) entry which is preliminary data.</text>
</comment>
<evidence type="ECO:0000256" key="1">
    <source>
        <dbReference type="ARBA" id="ARBA00007198"/>
    </source>
</evidence>
<keyword evidence="2 4" id="KW-0560">Oxidoreductase</keyword>
<dbReference type="PROSITE" id="PS51353">
    <property type="entry name" value="ARSC"/>
    <property type="match status" value="1"/>
</dbReference>
<dbReference type="PANTHER" id="PTHR30041:SF4">
    <property type="entry name" value="ARSENATE REDUCTASE"/>
    <property type="match status" value="1"/>
</dbReference>
<sequence length="117" mass="13015">MNSFRIYHNPRCSKSRQTLALLNENGIEPEVVEYLKTPITPGEVASLLELLHLSPRQIMRTKEAEYKEQGLADSELSDAALINAIAKSPKLLERPIVVKGELAVIGRPPENVLTLLD</sequence>
<protein>
    <recommendedName>
        <fullName evidence="4">Arsenate reductase</fullName>
        <ecNumber evidence="4">1.20.4.1</ecNumber>
    </recommendedName>
</protein>
<evidence type="ECO:0000256" key="4">
    <source>
        <dbReference type="RuleBase" id="RU362029"/>
    </source>
</evidence>
<accession>A0ABS7EJ06</accession>
<evidence type="ECO:0000256" key="3">
    <source>
        <dbReference type="PROSITE-ProRule" id="PRU01282"/>
    </source>
</evidence>
<proteinExistence type="inferred from homology"/>
<keyword evidence="6" id="KW-1185">Reference proteome</keyword>
<dbReference type="Pfam" id="PF03960">
    <property type="entry name" value="ArsC"/>
    <property type="match status" value="1"/>
</dbReference>
<dbReference type="CDD" id="cd03034">
    <property type="entry name" value="ArsC_ArsC"/>
    <property type="match status" value="1"/>
</dbReference>
<dbReference type="GO" id="GO:0008794">
    <property type="term" value="F:arsenate reductase (glutaredoxin) activity"/>
    <property type="evidence" value="ECO:0007669"/>
    <property type="project" value="UniProtKB-EC"/>
</dbReference>
<dbReference type="EC" id="1.20.4.1" evidence="4"/>
<name>A0ABS7EJ06_9GAMM</name>
<reference evidence="5" key="1">
    <citation type="submission" date="2021-07" db="EMBL/GenBank/DDBJ databases">
        <title>Neiella marina sp. nov., isolated from the intestinal content of sea cucumber Apostichopus japonicus.</title>
        <authorList>
            <person name="Bai X."/>
        </authorList>
    </citation>
    <scope>NUCLEOTIDE SEQUENCE</scope>
    <source>
        <strain evidence="5">126</strain>
    </source>
</reference>
<organism evidence="5 6">
    <name type="scientific">Neiella holothuriorum</name>
    <dbReference type="NCBI Taxonomy" id="2870530"/>
    <lineage>
        <taxon>Bacteria</taxon>
        <taxon>Pseudomonadati</taxon>
        <taxon>Pseudomonadota</taxon>
        <taxon>Gammaproteobacteria</taxon>
        <taxon>Alteromonadales</taxon>
        <taxon>Echinimonadaceae</taxon>
        <taxon>Neiella</taxon>
    </lineage>
</organism>